<keyword evidence="4" id="KW-1185">Reference proteome</keyword>
<feature type="region of interest" description="Disordered" evidence="1">
    <location>
        <begin position="590"/>
        <end position="617"/>
    </location>
</feature>
<evidence type="ECO:0000259" key="2">
    <source>
        <dbReference type="Pfam" id="PF00004"/>
    </source>
</evidence>
<feature type="compositionally biased region" description="Acidic residues" evidence="1">
    <location>
        <begin position="150"/>
        <end position="170"/>
    </location>
</feature>
<reference evidence="3" key="1">
    <citation type="submission" date="2024-04" db="UniProtKB">
        <authorList>
            <consortium name="EnsemblMetazoa"/>
        </authorList>
    </citation>
    <scope>IDENTIFICATION</scope>
    <source>
        <strain evidence="3">EBRO</strain>
    </source>
</reference>
<dbReference type="Gene3D" id="3.40.50.300">
    <property type="entry name" value="P-loop containing nucleotide triphosphate hydrolases"/>
    <property type="match status" value="1"/>
</dbReference>
<dbReference type="GO" id="GO:0005524">
    <property type="term" value="F:ATP binding"/>
    <property type="evidence" value="ECO:0007669"/>
    <property type="project" value="InterPro"/>
</dbReference>
<sequence>MAQAKAIAKFWIATSNHIEHVLSHERLMQTAEPTKDVRVVHRLVSDMYCRYVELCRNLDRCFDQTLQVQRRQVIQGLLEAANSRMLELRSKLQEIELSEFVYIDGALQELHLIPDDVEAVKPFYLPARRPMELQSLIDSRTLKLIADHGGDEEDNLSQESEQEEEEEETSETLRRPIVKRDRQKERLRAALALITAHEKAREARVRQTNFRLHPDRYYPKPIEEEIEDIQYEFFFRPGQQMLYPVKRTVFNWDFRMKQKNVVNFAYYAPPGFQEQVRAIPEPIKPPTKRKQAVEADELAALEAAEFQRLGEARKQQRLSDAAATIQRCWRRYHASKTRTRERYKRSKFLGLFDEYEPNETDSRSVDGVRAARRERKQEFDRAFLAAIADEKARILRTRGPALLEDIGDAVRAWFCQWYDEAHAFDVIPELFEGGTMLIVRGETLTPLEYLEQERQRQLDKLKSAEQKKKEADAKKAAQEQEQAKRREEKERLKTLAAEKRARERKEGKTYDFTEPEFVSNAYVTLEETMRRYRKDWAFVNELENPGDLPIMEWITLEKFAEVHRELHADVHELLKSERELLQIALCKDERGKYKPPKPKKPPRTKGKRAGKGKRKEPIDVTADRTVESMFDELVERNVVKSYRPRTFEDFVGDFNYCAFERRNRLGQDPPPAMGEVRTILRSYLCGMGPLAVPKPKSLCLLGPTGCGKTLLLEAICHETGSVLFDLCVETYGPIPAPDIPAFLQLVLTVARLLQPSVIAIEGVHRAFYKKVPPQEQPFDPSKLGKHLFKQIVKQLNAEDKVLLIATSDQPWVAKVGPLKKCFEKFLLLPRPDYGSTVLLWQHALRRYVGVPRDLDLSALATVTRGYSAGQILRCVEEVLRIRRRMQFGRRPLQVEELLNHLLEVTGQLPLADKDYGKYVKWHSKVDKLAKLRVKVMRDQAAAKETGTTKKK</sequence>
<dbReference type="Proteomes" id="UP000075880">
    <property type="component" value="Unassembled WGS sequence"/>
</dbReference>
<evidence type="ECO:0000256" key="1">
    <source>
        <dbReference type="SAM" id="MobiDB-lite"/>
    </source>
</evidence>
<dbReference type="PANTHER" id="PTHR14690:SF0">
    <property type="entry name" value="IQ MOTIF CONTAINING WITH AAA DOMAIN 1"/>
    <property type="match status" value="1"/>
</dbReference>
<name>A0AAG5DP10_ANOAO</name>
<accession>A0AAG5DP10</accession>
<feature type="region of interest" description="Disordered" evidence="1">
    <location>
        <begin position="150"/>
        <end position="176"/>
    </location>
</feature>
<feature type="region of interest" description="Disordered" evidence="1">
    <location>
        <begin position="458"/>
        <end position="506"/>
    </location>
</feature>
<organism evidence="3 4">
    <name type="scientific">Anopheles atroparvus</name>
    <name type="common">European mosquito</name>
    <dbReference type="NCBI Taxonomy" id="41427"/>
    <lineage>
        <taxon>Eukaryota</taxon>
        <taxon>Metazoa</taxon>
        <taxon>Ecdysozoa</taxon>
        <taxon>Arthropoda</taxon>
        <taxon>Hexapoda</taxon>
        <taxon>Insecta</taxon>
        <taxon>Pterygota</taxon>
        <taxon>Neoptera</taxon>
        <taxon>Endopterygota</taxon>
        <taxon>Diptera</taxon>
        <taxon>Nematocera</taxon>
        <taxon>Culicoidea</taxon>
        <taxon>Culicidae</taxon>
        <taxon>Anophelinae</taxon>
        <taxon>Anopheles</taxon>
    </lineage>
</organism>
<dbReference type="Gene3D" id="1.10.8.60">
    <property type="match status" value="1"/>
</dbReference>
<dbReference type="PANTHER" id="PTHR14690">
    <property type="entry name" value="IQ MOTIF CONTAINING WITH AAA DOMAIN 1"/>
    <property type="match status" value="1"/>
</dbReference>
<proteinExistence type="predicted"/>
<feature type="compositionally biased region" description="Basic residues" evidence="1">
    <location>
        <begin position="593"/>
        <end position="614"/>
    </location>
</feature>
<dbReference type="SUPFAM" id="SSF52540">
    <property type="entry name" value="P-loop containing nucleoside triphosphate hydrolases"/>
    <property type="match status" value="1"/>
</dbReference>
<dbReference type="Pfam" id="PF00004">
    <property type="entry name" value="AAA"/>
    <property type="match status" value="1"/>
</dbReference>
<evidence type="ECO:0000313" key="4">
    <source>
        <dbReference type="Proteomes" id="UP000075880"/>
    </source>
</evidence>
<feature type="domain" description="ATPase AAA-type core" evidence="2">
    <location>
        <begin position="698"/>
        <end position="812"/>
    </location>
</feature>
<dbReference type="InterPro" id="IPR003959">
    <property type="entry name" value="ATPase_AAA_core"/>
</dbReference>
<protein>
    <recommendedName>
        <fullName evidence="2">ATPase AAA-type core domain-containing protein</fullName>
    </recommendedName>
</protein>
<dbReference type="GO" id="GO:0016887">
    <property type="term" value="F:ATP hydrolysis activity"/>
    <property type="evidence" value="ECO:0007669"/>
    <property type="project" value="InterPro"/>
</dbReference>
<dbReference type="InterPro" id="IPR052267">
    <property type="entry name" value="N-DRC_Component"/>
</dbReference>
<dbReference type="AlphaFoldDB" id="A0AAG5DP10"/>
<evidence type="ECO:0000313" key="3">
    <source>
        <dbReference type="EnsemblMetazoa" id="ENSAATROPP012866"/>
    </source>
</evidence>
<dbReference type="EnsemblMetazoa" id="ENSAATROPT014116">
    <property type="protein sequence ID" value="ENSAATROPP012866"/>
    <property type="gene ID" value="ENSAATROPG011444"/>
</dbReference>
<dbReference type="InterPro" id="IPR027417">
    <property type="entry name" value="P-loop_NTPase"/>
</dbReference>